<dbReference type="NCBIfam" id="TIGR03426">
    <property type="entry name" value="shape_MreD"/>
    <property type="match status" value="1"/>
</dbReference>
<comment type="subcellular location">
    <subcellularLocation>
        <location evidence="1">Cell membrane</location>
        <topology evidence="1">Multi-pass membrane protein</topology>
    </subcellularLocation>
</comment>
<keyword evidence="5" id="KW-0133">Cell shape</keyword>
<feature type="transmembrane region" description="Helical" evidence="8">
    <location>
        <begin position="64"/>
        <end position="84"/>
    </location>
</feature>
<keyword evidence="3" id="KW-1003">Cell membrane</keyword>
<sequence length="166" mass="18349">MHRRLFFFVTLVIALLAQLTIAPEIRIGVIKPDILLVLTVCWALVEGPGQGAIFGFSAGLLEDIFTTATVGVSAFSKTLIGYFTGEVRQRIVSKSVIWPMLIVFIATIVQELLKFMTWTMVGVEEMPPFNFGVIVGLALFDAAITLLIYPIIGRLAARDERALMFQ</sequence>
<gene>
    <name evidence="9" type="ORF">A2Y75_00070</name>
</gene>
<comment type="similarity">
    <text evidence="2">Belongs to the MreD family.</text>
</comment>
<organism evidence="9 10">
    <name type="scientific">Candidatus Solincola sediminis</name>
    <dbReference type="NCBI Taxonomy" id="1797199"/>
    <lineage>
        <taxon>Bacteria</taxon>
        <taxon>Bacillati</taxon>
        <taxon>Actinomycetota</taxon>
        <taxon>Candidatus Geothermincolia</taxon>
        <taxon>Candidatus Geothermincolales</taxon>
        <taxon>Candidatus Geothermincolaceae</taxon>
        <taxon>Candidatus Solincola</taxon>
    </lineage>
</organism>
<evidence type="ECO:0000256" key="2">
    <source>
        <dbReference type="ARBA" id="ARBA00007776"/>
    </source>
</evidence>
<reference evidence="9 10" key="1">
    <citation type="journal article" date="2016" name="Nat. Commun.">
        <title>Thousands of microbial genomes shed light on interconnected biogeochemical processes in an aquifer system.</title>
        <authorList>
            <person name="Anantharaman K."/>
            <person name="Brown C.T."/>
            <person name="Hug L.A."/>
            <person name="Sharon I."/>
            <person name="Castelle C.J."/>
            <person name="Probst A.J."/>
            <person name="Thomas B.C."/>
            <person name="Singh A."/>
            <person name="Wilkins M.J."/>
            <person name="Karaoz U."/>
            <person name="Brodie E.L."/>
            <person name="Williams K.H."/>
            <person name="Hubbard S.S."/>
            <person name="Banfield J.F."/>
        </authorList>
    </citation>
    <scope>NUCLEOTIDE SEQUENCE [LARGE SCALE GENOMIC DNA]</scope>
</reference>
<dbReference type="Pfam" id="PF04093">
    <property type="entry name" value="MreD"/>
    <property type="match status" value="1"/>
</dbReference>
<evidence type="ECO:0000256" key="4">
    <source>
        <dbReference type="ARBA" id="ARBA00022692"/>
    </source>
</evidence>
<keyword evidence="4 8" id="KW-0812">Transmembrane</keyword>
<keyword evidence="7 8" id="KW-0472">Membrane</keyword>
<comment type="caution">
    <text evidence="9">The sequence shown here is derived from an EMBL/GenBank/DDBJ whole genome shotgun (WGS) entry which is preliminary data.</text>
</comment>
<evidence type="ECO:0000256" key="3">
    <source>
        <dbReference type="ARBA" id="ARBA00022475"/>
    </source>
</evidence>
<proteinExistence type="inferred from homology"/>
<feature type="transmembrane region" description="Helical" evidence="8">
    <location>
        <begin position="129"/>
        <end position="152"/>
    </location>
</feature>
<accession>A0A1F2WQ05</accession>
<evidence type="ECO:0000256" key="5">
    <source>
        <dbReference type="ARBA" id="ARBA00022960"/>
    </source>
</evidence>
<evidence type="ECO:0000313" key="10">
    <source>
        <dbReference type="Proteomes" id="UP000177876"/>
    </source>
</evidence>
<protein>
    <submittedName>
        <fullName evidence="9">Rod shape-determining protein MreD</fullName>
    </submittedName>
</protein>
<evidence type="ECO:0000256" key="7">
    <source>
        <dbReference type="ARBA" id="ARBA00023136"/>
    </source>
</evidence>
<dbReference type="EMBL" id="MELK01000019">
    <property type="protein sequence ID" value="OFW58925.1"/>
    <property type="molecule type" value="Genomic_DNA"/>
</dbReference>
<dbReference type="InterPro" id="IPR007227">
    <property type="entry name" value="Cell_shape_determining_MreD"/>
</dbReference>
<keyword evidence="6 8" id="KW-1133">Transmembrane helix</keyword>
<name>A0A1F2WQ05_9ACTN</name>
<dbReference type="AlphaFoldDB" id="A0A1F2WQ05"/>
<dbReference type="STRING" id="1797197.A2Y75_00070"/>
<evidence type="ECO:0000256" key="6">
    <source>
        <dbReference type="ARBA" id="ARBA00022989"/>
    </source>
</evidence>
<dbReference type="GO" id="GO:0005886">
    <property type="term" value="C:plasma membrane"/>
    <property type="evidence" value="ECO:0007669"/>
    <property type="project" value="UniProtKB-SubCell"/>
</dbReference>
<evidence type="ECO:0000256" key="1">
    <source>
        <dbReference type="ARBA" id="ARBA00004651"/>
    </source>
</evidence>
<dbReference type="GO" id="GO:0008360">
    <property type="term" value="P:regulation of cell shape"/>
    <property type="evidence" value="ECO:0007669"/>
    <property type="project" value="UniProtKB-KW"/>
</dbReference>
<feature type="transmembrane region" description="Helical" evidence="8">
    <location>
        <begin position="96"/>
        <end position="117"/>
    </location>
</feature>
<evidence type="ECO:0000256" key="8">
    <source>
        <dbReference type="SAM" id="Phobius"/>
    </source>
</evidence>
<evidence type="ECO:0000313" key="9">
    <source>
        <dbReference type="EMBL" id="OFW58925.1"/>
    </source>
</evidence>
<dbReference type="Proteomes" id="UP000177876">
    <property type="component" value="Unassembled WGS sequence"/>
</dbReference>